<feature type="compositionally biased region" description="Low complexity" evidence="1">
    <location>
        <begin position="175"/>
        <end position="187"/>
    </location>
</feature>
<evidence type="ECO:0000256" key="2">
    <source>
        <dbReference type="SAM" id="Phobius"/>
    </source>
</evidence>
<dbReference type="AlphaFoldDB" id="A0AAJ0CA08"/>
<feature type="region of interest" description="Disordered" evidence="1">
    <location>
        <begin position="168"/>
        <end position="260"/>
    </location>
</feature>
<protein>
    <submittedName>
        <fullName evidence="3">Uncharacterized protein</fullName>
    </submittedName>
</protein>
<feature type="compositionally biased region" description="Low complexity" evidence="1">
    <location>
        <begin position="10"/>
        <end position="24"/>
    </location>
</feature>
<dbReference type="GeneID" id="85314841"/>
<evidence type="ECO:0000313" key="3">
    <source>
        <dbReference type="EMBL" id="KAK1771442.1"/>
    </source>
</evidence>
<feature type="compositionally biased region" description="Pro residues" evidence="1">
    <location>
        <begin position="212"/>
        <end position="221"/>
    </location>
</feature>
<dbReference type="EMBL" id="MU838998">
    <property type="protein sequence ID" value="KAK1771442.1"/>
    <property type="molecule type" value="Genomic_DNA"/>
</dbReference>
<keyword evidence="4" id="KW-1185">Reference proteome</keyword>
<feature type="region of interest" description="Disordered" evidence="1">
    <location>
        <begin position="1"/>
        <end position="24"/>
    </location>
</feature>
<dbReference type="RefSeq" id="XP_060287655.1">
    <property type="nucleotide sequence ID" value="XM_060431654.1"/>
</dbReference>
<evidence type="ECO:0000256" key="1">
    <source>
        <dbReference type="SAM" id="MobiDB-lite"/>
    </source>
</evidence>
<accession>A0AAJ0CA08</accession>
<keyword evidence="2" id="KW-1133">Transmembrane helix</keyword>
<keyword evidence="2" id="KW-0472">Membrane</keyword>
<feature type="transmembrane region" description="Helical" evidence="2">
    <location>
        <begin position="140"/>
        <end position="160"/>
    </location>
</feature>
<proteinExistence type="predicted"/>
<evidence type="ECO:0000313" key="4">
    <source>
        <dbReference type="Proteomes" id="UP001244011"/>
    </source>
</evidence>
<comment type="caution">
    <text evidence="3">The sequence shown here is derived from an EMBL/GenBank/DDBJ whole genome shotgun (WGS) entry which is preliminary data.</text>
</comment>
<gene>
    <name evidence="3" type="ORF">QBC33DRAFT_591716</name>
</gene>
<reference evidence="3" key="1">
    <citation type="submission" date="2023-06" db="EMBL/GenBank/DDBJ databases">
        <title>Genome-scale phylogeny and comparative genomics of the fungal order Sordariales.</title>
        <authorList>
            <consortium name="Lawrence Berkeley National Laboratory"/>
            <person name="Hensen N."/>
            <person name="Bonometti L."/>
            <person name="Westerberg I."/>
            <person name="Brannstrom I.O."/>
            <person name="Guillou S."/>
            <person name="Cros-Aarteil S."/>
            <person name="Calhoun S."/>
            <person name="Haridas S."/>
            <person name="Kuo A."/>
            <person name="Mondo S."/>
            <person name="Pangilinan J."/>
            <person name="Riley R."/>
            <person name="Labutti K."/>
            <person name="Andreopoulos B."/>
            <person name="Lipzen A."/>
            <person name="Chen C."/>
            <person name="Yanf M."/>
            <person name="Daum C."/>
            <person name="Ng V."/>
            <person name="Clum A."/>
            <person name="Steindorff A."/>
            <person name="Ohm R."/>
            <person name="Martin F."/>
            <person name="Silar P."/>
            <person name="Natvig D."/>
            <person name="Lalanne C."/>
            <person name="Gautier V."/>
            <person name="Ament-Velasquez S.L."/>
            <person name="Kruys A."/>
            <person name="Hutchinson M.I."/>
            <person name="Powell A.J."/>
            <person name="Barry K."/>
            <person name="Miller A.N."/>
            <person name="Grigoriev I.V."/>
            <person name="Debuchy R."/>
            <person name="Gladieux P."/>
            <person name="Thoren M.H."/>
            <person name="Johannesson H."/>
        </authorList>
    </citation>
    <scope>NUCLEOTIDE SEQUENCE</scope>
    <source>
        <strain evidence="3">8032-3</strain>
    </source>
</reference>
<keyword evidence="2" id="KW-0812">Transmembrane</keyword>
<sequence length="277" mass="29838">MPSTPPPPDEAATTTPDAVSPAADDPALIEAVDGAEEEEGDEFLTQGWDATSSNASTSVTSSVYAHTFENRHRYHSMESYFTRKAALHALPSVMGKPFAALGLSAAKREVWAARVRASLRENNNPMPTHLSLTDHEENDAIALIVGLYAIISIVLSICICRLRRDAVPSSHDGYSSAPSRRSSLSSSDGEKKSPPKGPCVPTGRFTAGPRPVAGPTPPPPGNRFAAREGIGVEKCHRRPGRQMGSARASEERSDSEGTACSCREVSIRWRRSWDMRS</sequence>
<dbReference type="Proteomes" id="UP001244011">
    <property type="component" value="Unassembled WGS sequence"/>
</dbReference>
<name>A0AAJ0CA08_9PEZI</name>
<organism evidence="3 4">
    <name type="scientific">Phialemonium atrogriseum</name>
    <dbReference type="NCBI Taxonomy" id="1093897"/>
    <lineage>
        <taxon>Eukaryota</taxon>
        <taxon>Fungi</taxon>
        <taxon>Dikarya</taxon>
        <taxon>Ascomycota</taxon>
        <taxon>Pezizomycotina</taxon>
        <taxon>Sordariomycetes</taxon>
        <taxon>Sordariomycetidae</taxon>
        <taxon>Cephalothecales</taxon>
        <taxon>Cephalothecaceae</taxon>
        <taxon>Phialemonium</taxon>
    </lineage>
</organism>